<dbReference type="RefSeq" id="WP_182386369.1">
    <property type="nucleotide sequence ID" value="NZ_CP059833.1"/>
</dbReference>
<dbReference type="InterPro" id="IPR000374">
    <property type="entry name" value="PC_trans"/>
</dbReference>
<evidence type="ECO:0000313" key="21">
    <source>
        <dbReference type="Proteomes" id="UP000515570"/>
    </source>
</evidence>
<evidence type="ECO:0000256" key="3">
    <source>
        <dbReference type="ARBA" id="ARBA00005119"/>
    </source>
</evidence>
<dbReference type="Pfam" id="PF01148">
    <property type="entry name" value="CTP_transf_1"/>
    <property type="match status" value="1"/>
</dbReference>
<evidence type="ECO:0000256" key="2">
    <source>
        <dbReference type="ARBA" id="ARBA00004651"/>
    </source>
</evidence>
<dbReference type="PROSITE" id="PS01315">
    <property type="entry name" value="CDS"/>
    <property type="match status" value="1"/>
</dbReference>
<feature type="transmembrane region" description="Helical" evidence="19">
    <location>
        <begin position="217"/>
        <end position="237"/>
    </location>
</feature>
<evidence type="ECO:0000256" key="8">
    <source>
        <dbReference type="ARBA" id="ARBA00022475"/>
    </source>
</evidence>
<feature type="transmembrane region" description="Helical" evidence="19">
    <location>
        <begin position="151"/>
        <end position="172"/>
    </location>
</feature>
<keyword evidence="17" id="KW-1208">Phospholipid metabolism</keyword>
<keyword evidence="21" id="KW-1185">Reference proteome</keyword>
<proteinExistence type="inferred from homology"/>
<evidence type="ECO:0000256" key="12">
    <source>
        <dbReference type="ARBA" id="ARBA00022695"/>
    </source>
</evidence>
<dbReference type="EC" id="2.7.7.41" evidence="6 18"/>
<evidence type="ECO:0000256" key="7">
    <source>
        <dbReference type="ARBA" id="ARBA00019373"/>
    </source>
</evidence>
<evidence type="ECO:0000256" key="10">
    <source>
        <dbReference type="ARBA" id="ARBA00022679"/>
    </source>
</evidence>
<feature type="transmembrane region" description="Helical" evidence="19">
    <location>
        <begin position="20"/>
        <end position="52"/>
    </location>
</feature>
<comment type="pathway">
    <text evidence="4">Lipid metabolism.</text>
</comment>
<keyword evidence="9" id="KW-0444">Lipid biosynthesis</keyword>
<comment type="subcellular location">
    <subcellularLocation>
        <location evidence="2">Cell membrane</location>
        <topology evidence="2">Multi-pass membrane protein</topology>
    </subcellularLocation>
</comment>
<keyword evidence="8" id="KW-1003">Cell membrane</keyword>
<dbReference type="Proteomes" id="UP000515570">
    <property type="component" value="Chromosome"/>
</dbReference>
<evidence type="ECO:0000256" key="5">
    <source>
        <dbReference type="ARBA" id="ARBA00010185"/>
    </source>
</evidence>
<keyword evidence="12 18" id="KW-0548">Nucleotidyltransferase</keyword>
<comment type="catalytic activity">
    <reaction evidence="1 18">
        <text>a 1,2-diacyl-sn-glycero-3-phosphate + CTP + H(+) = a CDP-1,2-diacyl-sn-glycerol + diphosphate</text>
        <dbReference type="Rhea" id="RHEA:16229"/>
        <dbReference type="ChEBI" id="CHEBI:15378"/>
        <dbReference type="ChEBI" id="CHEBI:33019"/>
        <dbReference type="ChEBI" id="CHEBI:37563"/>
        <dbReference type="ChEBI" id="CHEBI:58332"/>
        <dbReference type="ChEBI" id="CHEBI:58608"/>
        <dbReference type="EC" id="2.7.7.41"/>
    </reaction>
</comment>
<reference evidence="20 21" key="1">
    <citation type="submission" date="2020-07" db="EMBL/GenBank/DDBJ databases">
        <title>non toxigenic Corynebacterium sp. nov from a clinical source.</title>
        <authorList>
            <person name="Bernier A.-M."/>
            <person name="Bernard K."/>
        </authorList>
    </citation>
    <scope>NUCLEOTIDE SEQUENCE [LARGE SCALE GENOMIC DNA]</scope>
    <source>
        <strain evidence="21">NML 93-0612</strain>
    </source>
</reference>
<keyword evidence="15 19" id="KW-0472">Membrane</keyword>
<feature type="transmembrane region" description="Helical" evidence="19">
    <location>
        <begin position="118"/>
        <end position="139"/>
    </location>
</feature>
<comment type="similarity">
    <text evidence="5 18">Belongs to the CDS family.</text>
</comment>
<evidence type="ECO:0000256" key="17">
    <source>
        <dbReference type="ARBA" id="ARBA00023264"/>
    </source>
</evidence>
<dbReference type="GO" id="GO:0016024">
    <property type="term" value="P:CDP-diacylglycerol biosynthetic process"/>
    <property type="evidence" value="ECO:0007669"/>
    <property type="project" value="UniProtKB-UniPathway"/>
</dbReference>
<gene>
    <name evidence="20" type="ORF">HW450_02015</name>
</gene>
<dbReference type="PANTHER" id="PTHR46382:SF1">
    <property type="entry name" value="PHOSPHATIDATE CYTIDYLYLTRANSFERASE"/>
    <property type="match status" value="1"/>
</dbReference>
<keyword evidence="13 19" id="KW-1133">Transmembrane helix</keyword>
<dbReference type="AlphaFoldDB" id="A0A7G5FG07"/>
<name>A0A7G5FG07_9CORY</name>
<evidence type="ECO:0000256" key="16">
    <source>
        <dbReference type="ARBA" id="ARBA00023209"/>
    </source>
</evidence>
<organism evidence="20 21">
    <name type="scientific">Corynebacterium hindlerae</name>
    <dbReference type="NCBI Taxonomy" id="699041"/>
    <lineage>
        <taxon>Bacteria</taxon>
        <taxon>Bacillati</taxon>
        <taxon>Actinomycetota</taxon>
        <taxon>Actinomycetes</taxon>
        <taxon>Mycobacteriales</taxon>
        <taxon>Corynebacteriaceae</taxon>
        <taxon>Corynebacterium</taxon>
    </lineage>
</organism>
<feature type="transmembrane region" description="Helical" evidence="19">
    <location>
        <begin position="88"/>
        <end position="106"/>
    </location>
</feature>
<evidence type="ECO:0000256" key="6">
    <source>
        <dbReference type="ARBA" id="ARBA00012487"/>
    </source>
</evidence>
<accession>A0A7G5FG07</accession>
<keyword evidence="16" id="KW-0594">Phospholipid biosynthesis</keyword>
<evidence type="ECO:0000256" key="14">
    <source>
        <dbReference type="ARBA" id="ARBA00023098"/>
    </source>
</evidence>
<keyword evidence="10 18" id="KW-0808">Transferase</keyword>
<evidence type="ECO:0000256" key="9">
    <source>
        <dbReference type="ARBA" id="ARBA00022516"/>
    </source>
</evidence>
<evidence type="ECO:0000256" key="13">
    <source>
        <dbReference type="ARBA" id="ARBA00022989"/>
    </source>
</evidence>
<comment type="pathway">
    <text evidence="3 18">Phospholipid metabolism; CDP-diacylglycerol biosynthesis; CDP-diacylglycerol from sn-glycerol 3-phosphate: step 3/3.</text>
</comment>
<feature type="transmembrane region" description="Helical" evidence="19">
    <location>
        <begin position="193"/>
        <end position="211"/>
    </location>
</feature>
<sequence length="281" mass="30456">MDHIRPKNSAGRNLKQAIAVGVGLGALVLLAIFVIPFGWYPLVAAAVFLATWEVHSRLKEHGYLLQRALLLVGGQAMVWLSWPFGTTGLIAAYVASVLALMFGRLFHHGRHVAPQNYLRDMSLGIFVLTWIPLFGAFAAMLSKIEQDGVLYGMYIVTFMLCVVASDVGGYIAGVMFGTHPMAPAVSPKKSWEGFAGSLILGSVVGMLTIHFLLHGVWWMGIFLGIGLVICATLGDLVESQFKRELGIKDMSAMLPGHGGIMDRLDGMLPSAMVTWLLLSLT</sequence>
<evidence type="ECO:0000256" key="15">
    <source>
        <dbReference type="ARBA" id="ARBA00023136"/>
    </source>
</evidence>
<protein>
    <recommendedName>
        <fullName evidence="7 18">Phosphatidate cytidylyltransferase</fullName>
        <ecNumber evidence="6 18">2.7.7.41</ecNumber>
    </recommendedName>
</protein>
<dbReference type="GO" id="GO:0004605">
    <property type="term" value="F:phosphatidate cytidylyltransferase activity"/>
    <property type="evidence" value="ECO:0007669"/>
    <property type="project" value="UniProtKB-EC"/>
</dbReference>
<evidence type="ECO:0000256" key="1">
    <source>
        <dbReference type="ARBA" id="ARBA00001698"/>
    </source>
</evidence>
<keyword evidence="14" id="KW-0443">Lipid metabolism</keyword>
<evidence type="ECO:0000256" key="11">
    <source>
        <dbReference type="ARBA" id="ARBA00022692"/>
    </source>
</evidence>
<dbReference type="PANTHER" id="PTHR46382">
    <property type="entry name" value="PHOSPHATIDATE CYTIDYLYLTRANSFERASE"/>
    <property type="match status" value="1"/>
</dbReference>
<dbReference type="UniPathway" id="UPA00557">
    <property type="reaction ID" value="UER00614"/>
</dbReference>
<evidence type="ECO:0000256" key="18">
    <source>
        <dbReference type="RuleBase" id="RU003938"/>
    </source>
</evidence>
<keyword evidence="11 18" id="KW-0812">Transmembrane</keyword>
<evidence type="ECO:0000313" key="20">
    <source>
        <dbReference type="EMBL" id="QMV85548.1"/>
    </source>
</evidence>
<evidence type="ECO:0000256" key="4">
    <source>
        <dbReference type="ARBA" id="ARBA00005189"/>
    </source>
</evidence>
<evidence type="ECO:0000256" key="19">
    <source>
        <dbReference type="SAM" id="Phobius"/>
    </source>
</evidence>
<dbReference type="EMBL" id="CP059833">
    <property type="protein sequence ID" value="QMV85548.1"/>
    <property type="molecule type" value="Genomic_DNA"/>
</dbReference>
<dbReference type="GO" id="GO:0005886">
    <property type="term" value="C:plasma membrane"/>
    <property type="evidence" value="ECO:0007669"/>
    <property type="project" value="UniProtKB-SubCell"/>
</dbReference>